<accession>A0A1I5XEF5</accession>
<keyword evidence="1" id="KW-0812">Transmembrane</keyword>
<protein>
    <recommendedName>
        <fullName evidence="4">Heme exporter protein D</fullName>
    </recommendedName>
</protein>
<keyword evidence="1" id="KW-1133">Transmembrane helix</keyword>
<evidence type="ECO:0000313" key="3">
    <source>
        <dbReference type="Proteomes" id="UP000199137"/>
    </source>
</evidence>
<feature type="transmembrane region" description="Helical" evidence="1">
    <location>
        <begin position="6"/>
        <end position="26"/>
    </location>
</feature>
<gene>
    <name evidence="2" type="ORF">SAMN05421854_110182</name>
</gene>
<evidence type="ECO:0000256" key="1">
    <source>
        <dbReference type="SAM" id="Phobius"/>
    </source>
</evidence>
<dbReference type="AlphaFoldDB" id="A0A1I5XEF5"/>
<evidence type="ECO:0000313" key="2">
    <source>
        <dbReference type="EMBL" id="SFQ30338.1"/>
    </source>
</evidence>
<organism evidence="2 3">
    <name type="scientific">Amycolatopsis rubida</name>
    <dbReference type="NCBI Taxonomy" id="112413"/>
    <lineage>
        <taxon>Bacteria</taxon>
        <taxon>Bacillati</taxon>
        <taxon>Actinomycetota</taxon>
        <taxon>Actinomycetes</taxon>
        <taxon>Pseudonocardiales</taxon>
        <taxon>Pseudonocardiaceae</taxon>
        <taxon>Amycolatopsis</taxon>
    </lineage>
</organism>
<dbReference type="Proteomes" id="UP000199137">
    <property type="component" value="Unassembled WGS sequence"/>
</dbReference>
<keyword evidence="1" id="KW-0472">Membrane</keyword>
<reference evidence="2 3" key="1">
    <citation type="submission" date="2016-10" db="EMBL/GenBank/DDBJ databases">
        <authorList>
            <person name="de Groot N.N."/>
        </authorList>
    </citation>
    <scope>NUCLEOTIDE SEQUENCE [LARGE SCALE GENOMIC DNA]</scope>
    <source>
        <strain evidence="2 3">DSM 44637</strain>
    </source>
</reference>
<name>A0A1I5XEF5_9PSEU</name>
<dbReference type="EMBL" id="FOWC01000010">
    <property type="protein sequence ID" value="SFQ30338.1"/>
    <property type="molecule type" value="Genomic_DNA"/>
</dbReference>
<evidence type="ECO:0008006" key="4">
    <source>
        <dbReference type="Google" id="ProtNLM"/>
    </source>
</evidence>
<sequence length="44" mass="4782">MIWGWAAAAALYAAGAGCVTHGLLQLRRRRLRARRTASGGDRDE</sequence>
<proteinExistence type="predicted"/>